<reference evidence="1" key="1">
    <citation type="submission" date="2021-03" db="EMBL/GenBank/DDBJ databases">
        <title>Genome sequencing and assembly of Tianweitania sediminis.</title>
        <authorList>
            <person name="Chhetri G."/>
        </authorList>
    </citation>
    <scope>NUCLEOTIDE SEQUENCE</scope>
    <source>
        <strain evidence="1">Z8</strain>
    </source>
</reference>
<gene>
    <name evidence="1" type="ORF">J5Y06_10520</name>
</gene>
<evidence type="ECO:0000313" key="1">
    <source>
        <dbReference type="EMBL" id="MBP0439084.1"/>
    </source>
</evidence>
<protein>
    <submittedName>
        <fullName evidence="1">DUF177 domain-containing protein</fullName>
    </submittedName>
</protein>
<dbReference type="EMBL" id="JAGIYY010000002">
    <property type="protein sequence ID" value="MBP0439084.1"/>
    <property type="molecule type" value="Genomic_DNA"/>
</dbReference>
<dbReference type="Proteomes" id="UP000666240">
    <property type="component" value="Unassembled WGS sequence"/>
</dbReference>
<evidence type="ECO:0000313" key="2">
    <source>
        <dbReference type="Proteomes" id="UP000666240"/>
    </source>
</evidence>
<accession>A0A8J7UHD7</accession>
<organism evidence="1 2">
    <name type="scientific">Tianweitania sediminis</name>
    <dbReference type="NCBI Taxonomy" id="1502156"/>
    <lineage>
        <taxon>Bacteria</taxon>
        <taxon>Pseudomonadati</taxon>
        <taxon>Pseudomonadota</taxon>
        <taxon>Alphaproteobacteria</taxon>
        <taxon>Hyphomicrobiales</taxon>
        <taxon>Phyllobacteriaceae</taxon>
        <taxon>Tianweitania</taxon>
    </lineage>
</organism>
<dbReference type="Pfam" id="PF02620">
    <property type="entry name" value="YceD"/>
    <property type="match status" value="1"/>
</dbReference>
<keyword evidence="2" id="KW-1185">Reference proteome</keyword>
<comment type="caution">
    <text evidence="1">The sequence shown here is derived from an EMBL/GenBank/DDBJ whole genome shotgun (WGS) entry which is preliminary data.</text>
</comment>
<dbReference type="AlphaFoldDB" id="A0A8J7UHD7"/>
<dbReference type="InterPro" id="IPR003772">
    <property type="entry name" value="YceD"/>
</dbReference>
<proteinExistence type="predicted"/>
<dbReference type="RefSeq" id="WP_209335070.1">
    <property type="nucleotide sequence ID" value="NZ_JAGIYY010000002.1"/>
</dbReference>
<sequence length="181" mass="19114">MTTTPPSPVSFPVNINRLPSKGMPVLVEADAAMRTALAQAHGLLSVERFKADLLVTDWKGNGVAVRGRVEAEITQACIASLEPVPARIDEPVDATFLPRNSKLFRLGDLSGEVLVDPEGPDAPEILEGDTLDVGALAEEFFGVAINPYPRKSDAVPVAPQADADKPLGPLAEKLAALKAKT</sequence>
<name>A0A8J7UHD7_9HYPH</name>